<evidence type="ECO:0000313" key="2">
    <source>
        <dbReference type="Proteomes" id="UP001617669"/>
    </source>
</evidence>
<sequence>MIHQHQLAGLIQRSQAFQQAIIEHANQLDEPDDRRLKLVLQAGYLTIEHSVAALGLIADEFIPSGIALLRVQFESLVTGIWLLHAASDSWVEKLAEPLTHDAAKRANEGLGMTEMLKELESHPSSPRHIVQQLQQYKAVTWKAMCSFVHSGIHPLSRGQAGYPVQLIHDVVRNANAISALNLQLITLSTHPHCMPIVRALHEQFSDILPIIDTPTSAPTPECQR</sequence>
<name>A0ABW8GJF7_9PROT</name>
<protein>
    <submittedName>
        <fullName evidence="1">DUF6988 family protein</fullName>
    </submittedName>
</protein>
<accession>A0ABW8GJF7</accession>
<dbReference type="Proteomes" id="UP001617669">
    <property type="component" value="Unassembled WGS sequence"/>
</dbReference>
<dbReference type="Pfam" id="PF22491">
    <property type="entry name" value="DUF6988"/>
    <property type="match status" value="1"/>
</dbReference>
<reference evidence="1 2" key="1">
    <citation type="submission" date="2024-11" db="EMBL/GenBank/DDBJ databases">
        <authorList>
            <person name="Kaparullina E.N."/>
            <person name="Delegan Y.A."/>
            <person name="Doronina N.V."/>
        </authorList>
    </citation>
    <scope>NUCLEOTIDE SEQUENCE [LARGE SCALE GENOMIC DNA]</scope>
    <source>
        <strain evidence="1 2">7sh_L</strain>
    </source>
</reference>
<keyword evidence="2" id="KW-1185">Reference proteome</keyword>
<dbReference type="InterPro" id="IPR054257">
    <property type="entry name" value="DUF6988"/>
</dbReference>
<dbReference type="EMBL" id="JBIWXY010000001">
    <property type="protein sequence ID" value="MFJ5445113.1"/>
    <property type="molecule type" value="Genomic_DNA"/>
</dbReference>
<organism evidence="1 2">
    <name type="scientific">Methylobacillus methanolivorans</name>
    <dbReference type="NCBI Taxonomy" id="1848927"/>
    <lineage>
        <taxon>Bacteria</taxon>
        <taxon>Pseudomonadati</taxon>
        <taxon>Pseudomonadota</taxon>
        <taxon>Betaproteobacteria</taxon>
        <taxon>Nitrosomonadales</taxon>
        <taxon>Methylophilaceae</taxon>
        <taxon>Methylobacillus</taxon>
    </lineage>
</organism>
<dbReference type="RefSeq" id="WP_400878920.1">
    <property type="nucleotide sequence ID" value="NZ_JBIWXY010000001.1"/>
</dbReference>
<gene>
    <name evidence="1" type="ORF">ACIKP9_02615</name>
</gene>
<proteinExistence type="predicted"/>
<comment type="caution">
    <text evidence="1">The sequence shown here is derived from an EMBL/GenBank/DDBJ whole genome shotgun (WGS) entry which is preliminary data.</text>
</comment>
<evidence type="ECO:0000313" key="1">
    <source>
        <dbReference type="EMBL" id="MFJ5445113.1"/>
    </source>
</evidence>